<feature type="domain" description="Lipid/polyisoprenoid-binding YceI-like" evidence="3">
    <location>
        <begin position="41"/>
        <end position="206"/>
    </location>
</feature>
<dbReference type="RefSeq" id="WP_115842580.1">
    <property type="nucleotide sequence ID" value="NZ_CP183976.1"/>
</dbReference>
<accession>A0A3D8VD68</accession>
<evidence type="ECO:0000313" key="4">
    <source>
        <dbReference type="EMBL" id="RDY67209.1"/>
    </source>
</evidence>
<feature type="chain" id="PRO_5017771046" evidence="2">
    <location>
        <begin position="37"/>
        <end position="247"/>
    </location>
</feature>
<dbReference type="EMBL" id="QTJR01000006">
    <property type="protein sequence ID" value="RDY67209.1"/>
    <property type="molecule type" value="Genomic_DNA"/>
</dbReference>
<dbReference type="Pfam" id="PF04264">
    <property type="entry name" value="YceI"/>
    <property type="match status" value="1"/>
</dbReference>
<comment type="caution">
    <text evidence="4">The sequence shown here is derived from an EMBL/GenBank/DDBJ whole genome shotgun (WGS) entry which is preliminary data.</text>
</comment>
<dbReference type="PANTHER" id="PTHR34406:SF1">
    <property type="entry name" value="PROTEIN YCEI"/>
    <property type="match status" value="1"/>
</dbReference>
<protein>
    <submittedName>
        <fullName evidence="4">Polyisoprenoid-binding protein</fullName>
    </submittedName>
</protein>
<proteinExistence type="predicted"/>
<gene>
    <name evidence="4" type="ORF">DX912_11145</name>
</gene>
<evidence type="ECO:0000259" key="3">
    <source>
        <dbReference type="SMART" id="SM00867"/>
    </source>
</evidence>
<keyword evidence="2" id="KW-0732">Signal</keyword>
<dbReference type="SMART" id="SM00867">
    <property type="entry name" value="YceI"/>
    <property type="match status" value="1"/>
</dbReference>
<dbReference type="Proteomes" id="UP000256829">
    <property type="component" value="Unassembled WGS sequence"/>
</dbReference>
<keyword evidence="5" id="KW-1185">Reference proteome</keyword>
<organism evidence="4 5">
    <name type="scientific">Lysobacter soli</name>
    <dbReference type="NCBI Taxonomy" id="453783"/>
    <lineage>
        <taxon>Bacteria</taxon>
        <taxon>Pseudomonadati</taxon>
        <taxon>Pseudomonadota</taxon>
        <taxon>Gammaproteobacteria</taxon>
        <taxon>Lysobacterales</taxon>
        <taxon>Lysobacteraceae</taxon>
        <taxon>Lysobacter</taxon>
    </lineage>
</organism>
<evidence type="ECO:0000256" key="1">
    <source>
        <dbReference type="SAM" id="MobiDB-lite"/>
    </source>
</evidence>
<feature type="region of interest" description="Disordered" evidence="1">
    <location>
        <begin position="203"/>
        <end position="247"/>
    </location>
</feature>
<name>A0A3D8VD68_9GAMM</name>
<dbReference type="PANTHER" id="PTHR34406">
    <property type="entry name" value="PROTEIN YCEI"/>
    <property type="match status" value="1"/>
</dbReference>
<evidence type="ECO:0000256" key="2">
    <source>
        <dbReference type="SAM" id="SignalP"/>
    </source>
</evidence>
<dbReference type="AlphaFoldDB" id="A0A3D8VD68"/>
<dbReference type="Gene3D" id="2.40.128.110">
    <property type="entry name" value="Lipid/polyisoprenoid-binding, YceI-like"/>
    <property type="match status" value="1"/>
</dbReference>
<feature type="signal peptide" evidence="2">
    <location>
        <begin position="1"/>
        <end position="36"/>
    </location>
</feature>
<feature type="compositionally biased region" description="Pro residues" evidence="1">
    <location>
        <begin position="236"/>
        <end position="247"/>
    </location>
</feature>
<dbReference type="InterPro" id="IPR036761">
    <property type="entry name" value="TTHA0802/YceI-like_sf"/>
</dbReference>
<reference evidence="4 5" key="1">
    <citation type="submission" date="2018-08" db="EMBL/GenBank/DDBJ databases">
        <title>Lysobacter soli KCTC 22011, whole genome shotgun sequence.</title>
        <authorList>
            <person name="Zhang X."/>
            <person name="Feng G."/>
            <person name="Zhu H."/>
        </authorList>
    </citation>
    <scope>NUCLEOTIDE SEQUENCE [LARGE SCALE GENOMIC DNA]</scope>
    <source>
        <strain evidence="4 5">KCTC 22011</strain>
    </source>
</reference>
<sequence length="247" mass="26704">MPDRPAPARKPPALRPPYRAAWLVLAALCVVPAAQAFEPETYAIDPVHTRVLLAIDHAGFSKAMGTVSGSTGTLVFDRDDWASARLDVRVPLERLDLGDAKWNDAVRATNLLDTKRHPDAHFVSTKIEPADADHAKVCGDLTLRGVTKPLCMDVTFNALKRHPLPPFRRTAGFSATATLSRSAFGMSAWPSVIGDQVELRIEAEAERARNGTDAQQAPEPTEPPSSPETPVGSQPETPPETQPEPTP</sequence>
<dbReference type="SUPFAM" id="SSF101874">
    <property type="entry name" value="YceI-like"/>
    <property type="match status" value="1"/>
</dbReference>
<dbReference type="InterPro" id="IPR007372">
    <property type="entry name" value="Lipid/polyisoprenoid-bd_YceI"/>
</dbReference>
<evidence type="ECO:0000313" key="5">
    <source>
        <dbReference type="Proteomes" id="UP000256829"/>
    </source>
</evidence>